<evidence type="ECO:0000256" key="2">
    <source>
        <dbReference type="ARBA" id="ARBA00022643"/>
    </source>
</evidence>
<gene>
    <name evidence="6" type="ORF">AOZ06_16435</name>
</gene>
<evidence type="ECO:0000259" key="5">
    <source>
        <dbReference type="Pfam" id="PF00296"/>
    </source>
</evidence>
<evidence type="ECO:0000256" key="1">
    <source>
        <dbReference type="ARBA" id="ARBA00022630"/>
    </source>
</evidence>
<dbReference type="SUPFAM" id="SSF51679">
    <property type="entry name" value="Bacterial luciferase-like"/>
    <property type="match status" value="1"/>
</dbReference>
<dbReference type="KEGG" id="kphy:AOZ06_16435"/>
<dbReference type="EMBL" id="CP012752">
    <property type="protein sequence ID" value="ALG08284.1"/>
    <property type="molecule type" value="Genomic_DNA"/>
</dbReference>
<dbReference type="RefSeq" id="WP_054290191.1">
    <property type="nucleotide sequence ID" value="NZ_CP012752.1"/>
</dbReference>
<evidence type="ECO:0000313" key="6">
    <source>
        <dbReference type="EMBL" id="ALG08284.1"/>
    </source>
</evidence>
<evidence type="ECO:0000313" key="7">
    <source>
        <dbReference type="Proteomes" id="UP000063699"/>
    </source>
</evidence>
<keyword evidence="7" id="KW-1185">Reference proteome</keyword>
<dbReference type="OrthoDB" id="3206024at2"/>
<reference evidence="6 7" key="1">
    <citation type="submission" date="2015-07" db="EMBL/GenBank/DDBJ databases">
        <title>Genome sequencing of Kibdelosporangium phytohabitans.</title>
        <authorList>
            <person name="Qin S."/>
            <person name="Xing K."/>
        </authorList>
    </citation>
    <scope>NUCLEOTIDE SEQUENCE [LARGE SCALE GENOMIC DNA]</scope>
    <source>
        <strain evidence="6 7">KLBMP1111</strain>
    </source>
</reference>
<dbReference type="InterPro" id="IPR011251">
    <property type="entry name" value="Luciferase-like_dom"/>
</dbReference>
<dbReference type="Gene3D" id="3.20.20.30">
    <property type="entry name" value="Luciferase-like domain"/>
    <property type="match status" value="1"/>
</dbReference>
<dbReference type="NCBIfam" id="TIGR03619">
    <property type="entry name" value="F420_Rv2161c"/>
    <property type="match status" value="1"/>
</dbReference>
<keyword evidence="3" id="KW-0560">Oxidoreductase</keyword>
<keyword evidence="1" id="KW-0285">Flavoprotein</keyword>
<dbReference type="Proteomes" id="UP000063699">
    <property type="component" value="Chromosome"/>
</dbReference>
<sequence>MKIGISTFVTDEGIRPVDLGVALEDRGFESLFVSEHTHIPVKRETPYIPNREMYWPAHGELPRIYYRTVDPFVTLTQVATVTTRLLVATGIALVVEREPINLAKQVASLDMVSGGRLLVGIGAGWNREEMRNLGTDPATRMELMRERVLAMKQIWTEDDAEFHGDFVDFDPIRAWPKPVQRPHPPVLVGGDGPGVLDRVIEYGDGWVPILAKSVPALTARVGELRRRAEQAGRGYVPVTVYAAPPDAEVLAELAEAGVDRVLLQLPTTPRDESLRELDRFAELKDKVSHVA</sequence>
<accession>A0A0N9HTI9</accession>
<dbReference type="InterPro" id="IPR019921">
    <property type="entry name" value="Lucif-like_OxRdtase_Rv2161c"/>
</dbReference>
<organism evidence="6 7">
    <name type="scientific">Kibdelosporangium phytohabitans</name>
    <dbReference type="NCBI Taxonomy" id="860235"/>
    <lineage>
        <taxon>Bacteria</taxon>
        <taxon>Bacillati</taxon>
        <taxon>Actinomycetota</taxon>
        <taxon>Actinomycetes</taxon>
        <taxon>Pseudonocardiales</taxon>
        <taxon>Pseudonocardiaceae</taxon>
        <taxon>Kibdelosporangium</taxon>
    </lineage>
</organism>
<name>A0A0N9HTI9_9PSEU</name>
<dbReference type="PANTHER" id="PTHR42847:SF4">
    <property type="entry name" value="ALKANESULFONATE MONOOXYGENASE-RELATED"/>
    <property type="match status" value="1"/>
</dbReference>
<dbReference type="InterPro" id="IPR036661">
    <property type="entry name" value="Luciferase-like_sf"/>
</dbReference>
<dbReference type="InterPro" id="IPR050172">
    <property type="entry name" value="SsuD_RutA_monooxygenase"/>
</dbReference>
<keyword evidence="4" id="KW-0503">Monooxygenase</keyword>
<dbReference type="PANTHER" id="PTHR42847">
    <property type="entry name" value="ALKANESULFONATE MONOOXYGENASE"/>
    <property type="match status" value="1"/>
</dbReference>
<keyword evidence="2" id="KW-0288">FMN</keyword>
<protein>
    <recommendedName>
        <fullName evidence="5">Luciferase-like domain-containing protein</fullName>
    </recommendedName>
</protein>
<dbReference type="GO" id="GO:0046306">
    <property type="term" value="P:alkanesulfonate catabolic process"/>
    <property type="evidence" value="ECO:0007669"/>
    <property type="project" value="TreeGrafter"/>
</dbReference>
<dbReference type="AlphaFoldDB" id="A0A0N9HTI9"/>
<proteinExistence type="predicted"/>
<evidence type="ECO:0000256" key="3">
    <source>
        <dbReference type="ARBA" id="ARBA00023002"/>
    </source>
</evidence>
<dbReference type="STRING" id="860235.AOZ06_16435"/>
<feature type="domain" description="Luciferase-like" evidence="5">
    <location>
        <begin position="17"/>
        <end position="260"/>
    </location>
</feature>
<dbReference type="Pfam" id="PF00296">
    <property type="entry name" value="Bac_luciferase"/>
    <property type="match status" value="1"/>
</dbReference>
<dbReference type="GO" id="GO:0008726">
    <property type="term" value="F:alkanesulfonate monooxygenase activity"/>
    <property type="evidence" value="ECO:0007669"/>
    <property type="project" value="TreeGrafter"/>
</dbReference>
<evidence type="ECO:0000256" key="4">
    <source>
        <dbReference type="ARBA" id="ARBA00023033"/>
    </source>
</evidence>